<reference evidence="3 4" key="1">
    <citation type="submission" date="2019-04" db="EMBL/GenBank/DDBJ databases">
        <title>Three New Species of Nocardioides, Nocardioides euryhalodurans sp. nov., Nocardioides seonyuensis sp. nov. and Nocardioides eburneoflavus sp. nov. Isolated from Soil.</title>
        <authorList>
            <person name="Roh S.G."/>
            <person name="Lee C."/>
            <person name="Kim M.-K."/>
            <person name="Kim S.B."/>
        </authorList>
    </citation>
    <scope>NUCLEOTIDE SEQUENCE [LARGE SCALE GENOMIC DNA]</scope>
    <source>
        <strain evidence="3 4">MMS17-SY213</strain>
    </source>
</reference>
<dbReference type="AlphaFoldDB" id="A0A4Z1CMS8"/>
<dbReference type="CDD" id="cd07043">
    <property type="entry name" value="STAS_anti-anti-sigma_factors"/>
    <property type="match status" value="1"/>
</dbReference>
<dbReference type="OrthoDB" id="3788286at2"/>
<dbReference type="Pfam" id="PF13466">
    <property type="entry name" value="STAS_2"/>
    <property type="match status" value="1"/>
</dbReference>
<evidence type="ECO:0000313" key="3">
    <source>
        <dbReference type="EMBL" id="TGN65719.1"/>
    </source>
</evidence>
<comment type="caution">
    <text evidence="3">The sequence shown here is derived from an EMBL/GenBank/DDBJ whole genome shotgun (WGS) entry which is preliminary data.</text>
</comment>
<organism evidence="3 4">
    <name type="scientific">Nocardioides eburneiflavus</name>
    <dbReference type="NCBI Taxonomy" id="2518372"/>
    <lineage>
        <taxon>Bacteria</taxon>
        <taxon>Bacillati</taxon>
        <taxon>Actinomycetota</taxon>
        <taxon>Actinomycetes</taxon>
        <taxon>Propionibacteriales</taxon>
        <taxon>Nocardioidaceae</taxon>
        <taxon>Nocardioides</taxon>
    </lineage>
</organism>
<dbReference type="SUPFAM" id="SSF52091">
    <property type="entry name" value="SpoIIaa-like"/>
    <property type="match status" value="1"/>
</dbReference>
<feature type="region of interest" description="Disordered" evidence="1">
    <location>
        <begin position="187"/>
        <end position="228"/>
    </location>
</feature>
<gene>
    <name evidence="3" type="ORF">EXE59_18475</name>
</gene>
<proteinExistence type="predicted"/>
<sequence length="228" mass="24715">MRTPERHSSFGWSVTRAMTDSASSEMTITGPPACGERFRTHGTCSGPTSITSRPPAPDKARDRGAGRSSERRHTTATRRTGRCHAPRGAWWTMSDRSGPPPPPVSHDAVQRDASLALRGLYDGPAAAQHRARVHDLLEHGPSALVVDLGRPRRLSSEAVGLLLWLHRACLERGVRVVVTHPPRRGLGPLWRSGVLGPASDRGPGSDLQPLRDSTPPRPAHSLPRRVPV</sequence>
<evidence type="ECO:0000313" key="4">
    <source>
        <dbReference type="Proteomes" id="UP000297496"/>
    </source>
</evidence>
<name>A0A4Z1CMS8_9ACTN</name>
<dbReference type="InterPro" id="IPR036513">
    <property type="entry name" value="STAS_dom_sf"/>
</dbReference>
<feature type="compositionally biased region" description="Polar residues" evidence="1">
    <location>
        <begin position="42"/>
        <end position="52"/>
    </location>
</feature>
<protein>
    <submittedName>
        <fullName evidence="3">Anti-sigma factor antagonist</fullName>
    </submittedName>
</protein>
<accession>A0A4Z1CMS8</accession>
<dbReference type="EMBL" id="SRRO01000001">
    <property type="protein sequence ID" value="TGN65719.1"/>
    <property type="molecule type" value="Genomic_DNA"/>
</dbReference>
<dbReference type="Gene3D" id="3.30.750.24">
    <property type="entry name" value="STAS domain"/>
    <property type="match status" value="1"/>
</dbReference>
<feature type="compositionally biased region" description="Basic residues" evidence="1">
    <location>
        <begin position="74"/>
        <end position="85"/>
    </location>
</feature>
<evidence type="ECO:0000256" key="1">
    <source>
        <dbReference type="SAM" id="MobiDB-lite"/>
    </source>
</evidence>
<keyword evidence="4" id="KW-1185">Reference proteome</keyword>
<feature type="region of interest" description="Disordered" evidence="1">
    <location>
        <begin position="1"/>
        <end position="108"/>
    </location>
</feature>
<evidence type="ECO:0000259" key="2">
    <source>
        <dbReference type="Pfam" id="PF13466"/>
    </source>
</evidence>
<feature type="compositionally biased region" description="Basic and acidic residues" evidence="1">
    <location>
        <begin position="56"/>
        <end position="73"/>
    </location>
</feature>
<feature type="domain" description="MlaB-like STAS" evidence="2">
    <location>
        <begin position="115"/>
        <end position="184"/>
    </location>
</feature>
<dbReference type="Proteomes" id="UP000297496">
    <property type="component" value="Unassembled WGS sequence"/>
</dbReference>
<dbReference type="InterPro" id="IPR058548">
    <property type="entry name" value="MlaB-like_STAS"/>
</dbReference>
<feature type="compositionally biased region" description="Polar residues" evidence="1">
    <location>
        <begin position="10"/>
        <end position="27"/>
    </location>
</feature>